<dbReference type="AlphaFoldDB" id="A0ABD0J6I8"/>
<organism evidence="2 3">
    <name type="scientific">Batillaria attramentaria</name>
    <dbReference type="NCBI Taxonomy" id="370345"/>
    <lineage>
        <taxon>Eukaryota</taxon>
        <taxon>Metazoa</taxon>
        <taxon>Spiralia</taxon>
        <taxon>Lophotrochozoa</taxon>
        <taxon>Mollusca</taxon>
        <taxon>Gastropoda</taxon>
        <taxon>Caenogastropoda</taxon>
        <taxon>Sorbeoconcha</taxon>
        <taxon>Cerithioidea</taxon>
        <taxon>Batillariidae</taxon>
        <taxon>Batillaria</taxon>
    </lineage>
</organism>
<feature type="region of interest" description="Disordered" evidence="1">
    <location>
        <begin position="62"/>
        <end position="84"/>
    </location>
</feature>
<keyword evidence="3" id="KW-1185">Reference proteome</keyword>
<sequence>MISAPAPRVFLRAGPREITVCTPNELPDIIREGRTDQLATLNPLGLLTPGNQHMRSYVQTFPCEGRNPISPSTRADRAKTMSKS</sequence>
<evidence type="ECO:0000256" key="1">
    <source>
        <dbReference type="SAM" id="MobiDB-lite"/>
    </source>
</evidence>
<reference evidence="2 3" key="1">
    <citation type="journal article" date="2023" name="Sci. Data">
        <title>Genome assembly of the Korean intertidal mud-creeper Batillaria attramentaria.</title>
        <authorList>
            <person name="Patra A.K."/>
            <person name="Ho P.T."/>
            <person name="Jun S."/>
            <person name="Lee S.J."/>
            <person name="Kim Y."/>
            <person name="Won Y.J."/>
        </authorList>
    </citation>
    <scope>NUCLEOTIDE SEQUENCE [LARGE SCALE GENOMIC DNA]</scope>
    <source>
        <strain evidence="2">Wonlab-2016</strain>
    </source>
</reference>
<accession>A0ABD0J6I8</accession>
<dbReference type="Proteomes" id="UP001519460">
    <property type="component" value="Unassembled WGS sequence"/>
</dbReference>
<comment type="caution">
    <text evidence="2">The sequence shown here is derived from an EMBL/GenBank/DDBJ whole genome shotgun (WGS) entry which is preliminary data.</text>
</comment>
<dbReference type="EMBL" id="JACVVK020000604">
    <property type="protein sequence ID" value="KAK7463247.1"/>
    <property type="molecule type" value="Genomic_DNA"/>
</dbReference>
<proteinExistence type="predicted"/>
<evidence type="ECO:0000313" key="3">
    <source>
        <dbReference type="Proteomes" id="UP001519460"/>
    </source>
</evidence>
<gene>
    <name evidence="2" type="ORF">BaRGS_00038184</name>
</gene>
<evidence type="ECO:0000313" key="2">
    <source>
        <dbReference type="EMBL" id="KAK7463247.1"/>
    </source>
</evidence>
<name>A0ABD0J6I8_9CAEN</name>
<protein>
    <submittedName>
        <fullName evidence="2">Uncharacterized protein</fullName>
    </submittedName>
</protein>
<feature type="compositionally biased region" description="Basic and acidic residues" evidence="1">
    <location>
        <begin position="74"/>
        <end position="84"/>
    </location>
</feature>